<name>A0A7N2MBJ1_QUELO</name>
<organism evidence="1 2">
    <name type="scientific">Quercus lobata</name>
    <name type="common">Valley oak</name>
    <dbReference type="NCBI Taxonomy" id="97700"/>
    <lineage>
        <taxon>Eukaryota</taxon>
        <taxon>Viridiplantae</taxon>
        <taxon>Streptophyta</taxon>
        <taxon>Embryophyta</taxon>
        <taxon>Tracheophyta</taxon>
        <taxon>Spermatophyta</taxon>
        <taxon>Magnoliopsida</taxon>
        <taxon>eudicotyledons</taxon>
        <taxon>Gunneridae</taxon>
        <taxon>Pentapetalae</taxon>
        <taxon>rosids</taxon>
        <taxon>fabids</taxon>
        <taxon>Fagales</taxon>
        <taxon>Fagaceae</taxon>
        <taxon>Quercus</taxon>
    </lineage>
</organism>
<protein>
    <submittedName>
        <fullName evidence="1">Uncharacterized protein</fullName>
    </submittedName>
</protein>
<keyword evidence="2" id="KW-1185">Reference proteome</keyword>
<evidence type="ECO:0000313" key="2">
    <source>
        <dbReference type="Proteomes" id="UP000594261"/>
    </source>
</evidence>
<reference evidence="1" key="2">
    <citation type="submission" date="2021-01" db="UniProtKB">
        <authorList>
            <consortium name="EnsemblPlants"/>
        </authorList>
    </citation>
    <scope>IDENTIFICATION</scope>
</reference>
<dbReference type="AlphaFoldDB" id="A0A7N2MBJ1"/>
<accession>A0A7N2MBJ1</accession>
<proteinExistence type="predicted"/>
<dbReference type="Gramene" id="QL08p023812:mrna">
    <property type="protein sequence ID" value="QL08p023812:mrna:CDS:1"/>
    <property type="gene ID" value="QL08p023812"/>
</dbReference>
<reference evidence="1 2" key="1">
    <citation type="journal article" date="2016" name="G3 (Bethesda)">
        <title>First Draft Assembly and Annotation of the Genome of a California Endemic Oak Quercus lobata Nee (Fagaceae).</title>
        <authorList>
            <person name="Sork V.L."/>
            <person name="Fitz-Gibbon S.T."/>
            <person name="Puiu D."/>
            <person name="Crepeau M."/>
            <person name="Gugger P.F."/>
            <person name="Sherman R."/>
            <person name="Stevens K."/>
            <person name="Langley C.H."/>
            <person name="Pellegrini M."/>
            <person name="Salzberg S.L."/>
        </authorList>
    </citation>
    <scope>NUCLEOTIDE SEQUENCE [LARGE SCALE GENOMIC DNA]</scope>
    <source>
        <strain evidence="1 2">cv. SW786</strain>
    </source>
</reference>
<dbReference type="EMBL" id="LRBV02000008">
    <property type="status" value="NOT_ANNOTATED_CDS"/>
    <property type="molecule type" value="Genomic_DNA"/>
</dbReference>
<evidence type="ECO:0000313" key="1">
    <source>
        <dbReference type="EnsemblPlants" id="QL08p023812:mrna:CDS:1"/>
    </source>
</evidence>
<dbReference type="Proteomes" id="UP000594261">
    <property type="component" value="Chromosome 8"/>
</dbReference>
<sequence length="77" mass="9059">MKLQIRFALVNRVFHQFEEMEVMMDAWKFTEFKAGDISSSIFRMGDFGKIMLFPRGCKRELGVVLQRHNLVVFSLLS</sequence>
<dbReference type="InParanoid" id="A0A7N2MBJ1"/>
<dbReference type="EnsemblPlants" id="QL08p023812:mrna">
    <property type="protein sequence ID" value="QL08p023812:mrna:CDS:1"/>
    <property type="gene ID" value="QL08p023812"/>
</dbReference>